<sequence>MNRLWKRLLATLLLALAAAAFAHGAHAAERIGPRAIWTWEEDSYAMLEDPAAAGRAIGFLQSKSIDTVFLYADAFDKRNLIVAQPQLYRRLIRRLHASGLKAYALLGSGYLRTERYVLPKHRAEALAMLQRVLDYNKAAAPEERFDGINVDIEPHILDEWATRKMDLLAEFVALSDALMQAKRASNQALPMGPAIPFWLDGLSIEWKGQRKPVSQHVQDIYDYVALMDYRDRALGGDGIVSHAMDELRYAERIERRVLIGVETLPNAIKKVSFHHLKEADLERELGVTAQSVGAMQPFGGFVIHHYGSYRKWLGLAP</sequence>
<accession>A0ABV7PIU7</accession>
<protein>
    <recommendedName>
        <fullName evidence="4">Fibronectin</fullName>
    </recommendedName>
</protein>
<dbReference type="InterPro" id="IPR017853">
    <property type="entry name" value="GH"/>
</dbReference>
<evidence type="ECO:0000313" key="2">
    <source>
        <dbReference type="EMBL" id="MFC3459064.1"/>
    </source>
</evidence>
<keyword evidence="1" id="KW-0732">Signal</keyword>
<dbReference type="EMBL" id="JBHRVV010000001">
    <property type="protein sequence ID" value="MFC3459064.1"/>
    <property type="molecule type" value="Genomic_DNA"/>
</dbReference>
<evidence type="ECO:0000313" key="3">
    <source>
        <dbReference type="Proteomes" id="UP001595665"/>
    </source>
</evidence>
<feature type="chain" id="PRO_5047145523" description="Fibronectin" evidence="1">
    <location>
        <begin position="28"/>
        <end position="317"/>
    </location>
</feature>
<reference evidence="3" key="1">
    <citation type="journal article" date="2019" name="Int. J. Syst. Evol. Microbiol.">
        <title>The Global Catalogue of Microorganisms (GCM) 10K type strain sequencing project: providing services to taxonomists for standard genome sequencing and annotation.</title>
        <authorList>
            <consortium name="The Broad Institute Genomics Platform"/>
            <consortium name="The Broad Institute Genome Sequencing Center for Infectious Disease"/>
            <person name="Wu L."/>
            <person name="Ma J."/>
        </authorList>
    </citation>
    <scope>NUCLEOTIDE SEQUENCE [LARGE SCALE GENOMIC DNA]</scope>
    <source>
        <strain evidence="3">CCM 7480</strain>
    </source>
</reference>
<gene>
    <name evidence="2" type="ORF">ACFOPH_12550</name>
</gene>
<proteinExistence type="predicted"/>
<comment type="caution">
    <text evidence="2">The sequence shown here is derived from an EMBL/GenBank/DDBJ whole genome shotgun (WGS) entry which is preliminary data.</text>
</comment>
<dbReference type="Proteomes" id="UP001595665">
    <property type="component" value="Unassembled WGS sequence"/>
</dbReference>
<dbReference type="SUPFAM" id="SSF51445">
    <property type="entry name" value="(Trans)glycosidases"/>
    <property type="match status" value="1"/>
</dbReference>
<organism evidence="2 3">
    <name type="scientific">Massilia haematophila</name>
    <dbReference type="NCBI Taxonomy" id="457923"/>
    <lineage>
        <taxon>Bacteria</taxon>
        <taxon>Pseudomonadati</taxon>
        <taxon>Pseudomonadota</taxon>
        <taxon>Betaproteobacteria</taxon>
        <taxon>Burkholderiales</taxon>
        <taxon>Oxalobacteraceae</taxon>
        <taxon>Telluria group</taxon>
        <taxon>Massilia</taxon>
    </lineage>
</organism>
<evidence type="ECO:0008006" key="4">
    <source>
        <dbReference type="Google" id="ProtNLM"/>
    </source>
</evidence>
<evidence type="ECO:0000256" key="1">
    <source>
        <dbReference type="SAM" id="SignalP"/>
    </source>
</evidence>
<keyword evidence="3" id="KW-1185">Reference proteome</keyword>
<feature type="signal peptide" evidence="1">
    <location>
        <begin position="1"/>
        <end position="27"/>
    </location>
</feature>
<dbReference type="RefSeq" id="WP_379735551.1">
    <property type="nucleotide sequence ID" value="NZ_JBHRVV010000001.1"/>
</dbReference>
<name>A0ABV7PIU7_9BURK</name>